<dbReference type="PANTHER" id="PTHR33713:SF10">
    <property type="entry name" value="ANTITOXIN YAFN"/>
    <property type="match status" value="1"/>
</dbReference>
<gene>
    <name evidence="3" type="ORF">UFOPK1541_00591</name>
    <name evidence="4" type="ORF">UFOPK4348_00261</name>
</gene>
<dbReference type="PANTHER" id="PTHR33713">
    <property type="entry name" value="ANTITOXIN YAFN-RELATED"/>
    <property type="match status" value="1"/>
</dbReference>
<keyword evidence="2" id="KW-0812">Transmembrane</keyword>
<dbReference type="InterPro" id="IPR006442">
    <property type="entry name" value="Antitoxin_Phd/YefM"/>
</dbReference>
<keyword evidence="2" id="KW-1133">Transmembrane helix</keyword>
<sequence length="105" mass="12120">MGLFYSWLLASLYIFDIFMYTLLMKSFPLTDARRELPTLVDKSEKEPILITRHGEEAAVLISPSLYEKMLDAMEELEDIAAYDAAKARREDSTLWQDARKELGLV</sequence>
<evidence type="ECO:0000313" key="3">
    <source>
        <dbReference type="EMBL" id="CAB4556518.1"/>
    </source>
</evidence>
<organism evidence="3">
    <name type="scientific">freshwater metagenome</name>
    <dbReference type="NCBI Taxonomy" id="449393"/>
    <lineage>
        <taxon>unclassified sequences</taxon>
        <taxon>metagenomes</taxon>
        <taxon>ecological metagenomes</taxon>
    </lineage>
</organism>
<feature type="transmembrane region" description="Helical" evidence="2">
    <location>
        <begin position="6"/>
        <end position="24"/>
    </location>
</feature>
<dbReference type="Pfam" id="PF02604">
    <property type="entry name" value="PhdYeFM_antitox"/>
    <property type="match status" value="1"/>
</dbReference>
<evidence type="ECO:0000313" key="4">
    <source>
        <dbReference type="EMBL" id="CAB5060524.1"/>
    </source>
</evidence>
<dbReference type="InterPro" id="IPR051405">
    <property type="entry name" value="phD/YefM_antitoxin"/>
</dbReference>
<protein>
    <submittedName>
        <fullName evidence="3">Unannotated protein</fullName>
    </submittedName>
</protein>
<dbReference type="SUPFAM" id="SSF143120">
    <property type="entry name" value="YefM-like"/>
    <property type="match status" value="1"/>
</dbReference>
<name>A0A6J6D461_9ZZZZ</name>
<dbReference type="AlphaFoldDB" id="A0A6J6D461"/>
<dbReference type="InterPro" id="IPR036165">
    <property type="entry name" value="YefM-like_sf"/>
</dbReference>
<accession>A0A6J6D461</accession>
<dbReference type="NCBIfam" id="TIGR01552">
    <property type="entry name" value="phd_fam"/>
    <property type="match status" value="1"/>
</dbReference>
<dbReference type="Gene3D" id="3.40.1620.10">
    <property type="entry name" value="YefM-like domain"/>
    <property type="match status" value="1"/>
</dbReference>
<dbReference type="EMBL" id="CAFBQR010000027">
    <property type="protein sequence ID" value="CAB5060524.1"/>
    <property type="molecule type" value="Genomic_DNA"/>
</dbReference>
<reference evidence="3" key="1">
    <citation type="submission" date="2020-05" db="EMBL/GenBank/DDBJ databases">
        <authorList>
            <person name="Chiriac C."/>
            <person name="Salcher M."/>
            <person name="Ghai R."/>
            <person name="Kavagutti S V."/>
        </authorList>
    </citation>
    <scope>NUCLEOTIDE SEQUENCE</scope>
</reference>
<dbReference type="EMBL" id="CAEZTA010000070">
    <property type="protein sequence ID" value="CAB4556518.1"/>
    <property type="molecule type" value="Genomic_DNA"/>
</dbReference>
<evidence type="ECO:0000256" key="1">
    <source>
        <dbReference type="ARBA" id="ARBA00009981"/>
    </source>
</evidence>
<proteinExistence type="inferred from homology"/>
<comment type="similarity">
    <text evidence="1">Belongs to the phD/YefM antitoxin family.</text>
</comment>
<evidence type="ECO:0000256" key="2">
    <source>
        <dbReference type="SAM" id="Phobius"/>
    </source>
</evidence>
<keyword evidence="2" id="KW-0472">Membrane</keyword>